<evidence type="ECO:0000256" key="5">
    <source>
        <dbReference type="ARBA" id="ARBA00023002"/>
    </source>
</evidence>
<dbReference type="PROSITE" id="PS00086">
    <property type="entry name" value="CYTOCHROME_P450"/>
    <property type="match status" value="2"/>
</dbReference>
<gene>
    <name evidence="10" type="ORF">CTI12_AA039130</name>
</gene>
<evidence type="ECO:0000256" key="4">
    <source>
        <dbReference type="ARBA" id="ARBA00022723"/>
    </source>
</evidence>
<dbReference type="OrthoDB" id="2789670at2759"/>
<dbReference type="GO" id="GO:0005506">
    <property type="term" value="F:iron ion binding"/>
    <property type="evidence" value="ECO:0007669"/>
    <property type="project" value="InterPro"/>
</dbReference>
<evidence type="ECO:0000313" key="10">
    <source>
        <dbReference type="EMBL" id="PWA96070.1"/>
    </source>
</evidence>
<evidence type="ECO:0000256" key="7">
    <source>
        <dbReference type="ARBA" id="ARBA00023033"/>
    </source>
</evidence>
<dbReference type="SUPFAM" id="SSF48264">
    <property type="entry name" value="Cytochrome P450"/>
    <property type="match status" value="2"/>
</dbReference>
<comment type="caution">
    <text evidence="10">The sequence shown here is derived from an EMBL/GenBank/DDBJ whole genome shotgun (WGS) entry which is preliminary data.</text>
</comment>
<dbReference type="InterPro" id="IPR002401">
    <property type="entry name" value="Cyt_P450_E_grp-I"/>
</dbReference>
<proteinExistence type="inferred from homology"/>
<name>A0A2U1QDJ4_ARTAN</name>
<accession>A0A2U1QDJ4</accession>
<keyword evidence="5 9" id="KW-0560">Oxidoreductase</keyword>
<dbReference type="PANTHER" id="PTHR47950:SF4">
    <property type="entry name" value="GERANIOL 8-HYDROXYLASE-LIKE"/>
    <property type="match status" value="1"/>
</dbReference>
<evidence type="ECO:0000313" key="11">
    <source>
        <dbReference type="Proteomes" id="UP000245207"/>
    </source>
</evidence>
<comment type="cofactor">
    <cofactor evidence="1 8">
        <name>heme</name>
        <dbReference type="ChEBI" id="CHEBI:30413"/>
    </cofactor>
</comment>
<keyword evidence="3 8" id="KW-0349">Heme</keyword>
<evidence type="ECO:0000256" key="8">
    <source>
        <dbReference type="PIRSR" id="PIRSR602401-1"/>
    </source>
</evidence>
<dbReference type="GO" id="GO:0004497">
    <property type="term" value="F:monooxygenase activity"/>
    <property type="evidence" value="ECO:0007669"/>
    <property type="project" value="UniProtKB-KW"/>
</dbReference>
<evidence type="ECO:0000256" key="2">
    <source>
        <dbReference type="ARBA" id="ARBA00010617"/>
    </source>
</evidence>
<dbReference type="GO" id="GO:0020037">
    <property type="term" value="F:heme binding"/>
    <property type="evidence" value="ECO:0007669"/>
    <property type="project" value="InterPro"/>
</dbReference>
<keyword evidence="7 9" id="KW-0503">Monooxygenase</keyword>
<dbReference type="STRING" id="35608.A0A2U1QDJ4"/>
<dbReference type="Pfam" id="PF00067">
    <property type="entry name" value="p450"/>
    <property type="match status" value="1"/>
</dbReference>
<dbReference type="InterPro" id="IPR017972">
    <property type="entry name" value="Cyt_P450_CS"/>
</dbReference>
<evidence type="ECO:0000256" key="6">
    <source>
        <dbReference type="ARBA" id="ARBA00023004"/>
    </source>
</evidence>
<dbReference type="InterPro" id="IPR001128">
    <property type="entry name" value="Cyt_P450"/>
</dbReference>
<evidence type="ECO:0000256" key="9">
    <source>
        <dbReference type="RuleBase" id="RU000461"/>
    </source>
</evidence>
<dbReference type="Gene3D" id="1.10.630.10">
    <property type="entry name" value="Cytochrome P450"/>
    <property type="match status" value="2"/>
</dbReference>
<dbReference type="InterPro" id="IPR036396">
    <property type="entry name" value="Cyt_P450_sf"/>
</dbReference>
<dbReference type="PRINTS" id="PR00463">
    <property type="entry name" value="EP450I"/>
</dbReference>
<keyword evidence="4 8" id="KW-0479">Metal-binding</keyword>
<comment type="similarity">
    <text evidence="2 9">Belongs to the cytochrome P450 family.</text>
</comment>
<evidence type="ECO:0000256" key="3">
    <source>
        <dbReference type="ARBA" id="ARBA00022617"/>
    </source>
</evidence>
<protein>
    <submittedName>
        <fullName evidence="10">Geraniol 10-hydroxylase</fullName>
    </submittedName>
</protein>
<dbReference type="EMBL" id="PKPP01000201">
    <property type="protein sequence ID" value="PWA96070.1"/>
    <property type="molecule type" value="Genomic_DNA"/>
</dbReference>
<feature type="binding site" description="axial binding residue" evidence="8">
    <location>
        <position position="163"/>
    </location>
    <ligand>
        <name>heme</name>
        <dbReference type="ChEBI" id="CHEBI:30413"/>
    </ligand>
    <ligandPart>
        <name>Fe</name>
        <dbReference type="ChEBI" id="CHEBI:18248"/>
    </ligandPart>
</feature>
<dbReference type="FunFam" id="1.10.630.10:FF:000126">
    <property type="entry name" value="Predicted protein"/>
    <property type="match status" value="1"/>
</dbReference>
<keyword evidence="11" id="KW-1185">Reference proteome</keyword>
<keyword evidence="6 8" id="KW-0408">Iron</keyword>
<organism evidence="10 11">
    <name type="scientific">Artemisia annua</name>
    <name type="common">Sweet wormwood</name>
    <dbReference type="NCBI Taxonomy" id="35608"/>
    <lineage>
        <taxon>Eukaryota</taxon>
        <taxon>Viridiplantae</taxon>
        <taxon>Streptophyta</taxon>
        <taxon>Embryophyta</taxon>
        <taxon>Tracheophyta</taxon>
        <taxon>Spermatophyta</taxon>
        <taxon>Magnoliopsida</taxon>
        <taxon>eudicotyledons</taxon>
        <taxon>Gunneridae</taxon>
        <taxon>Pentapetalae</taxon>
        <taxon>asterids</taxon>
        <taxon>campanulids</taxon>
        <taxon>Asterales</taxon>
        <taxon>Asteraceae</taxon>
        <taxon>Asteroideae</taxon>
        <taxon>Anthemideae</taxon>
        <taxon>Artemisiinae</taxon>
        <taxon>Artemisia</taxon>
    </lineage>
</organism>
<reference evidence="10 11" key="1">
    <citation type="journal article" date="2018" name="Mol. Plant">
        <title>The genome of Artemisia annua provides insight into the evolution of Asteraceae family and artemisinin biosynthesis.</title>
        <authorList>
            <person name="Shen Q."/>
            <person name="Zhang L."/>
            <person name="Liao Z."/>
            <person name="Wang S."/>
            <person name="Yan T."/>
            <person name="Shi P."/>
            <person name="Liu M."/>
            <person name="Fu X."/>
            <person name="Pan Q."/>
            <person name="Wang Y."/>
            <person name="Lv Z."/>
            <person name="Lu X."/>
            <person name="Zhang F."/>
            <person name="Jiang W."/>
            <person name="Ma Y."/>
            <person name="Chen M."/>
            <person name="Hao X."/>
            <person name="Li L."/>
            <person name="Tang Y."/>
            <person name="Lv G."/>
            <person name="Zhou Y."/>
            <person name="Sun X."/>
            <person name="Brodelius P.E."/>
            <person name="Rose J.K.C."/>
            <person name="Tang K."/>
        </authorList>
    </citation>
    <scope>NUCLEOTIDE SEQUENCE [LARGE SCALE GENOMIC DNA]</scope>
    <source>
        <strain evidence="11">cv. Huhao1</strain>
        <tissue evidence="10">Leaf</tissue>
    </source>
</reference>
<evidence type="ECO:0000256" key="1">
    <source>
        <dbReference type="ARBA" id="ARBA00001971"/>
    </source>
</evidence>
<dbReference type="PANTHER" id="PTHR47950">
    <property type="entry name" value="CYTOCHROME P450, FAMILY 76, SUBFAMILY C, POLYPEPTIDE 5-RELATED"/>
    <property type="match status" value="1"/>
</dbReference>
<sequence length="541" mass="60479">MAPRRLHVGLAGLALSSKRDLFVAGTDTTSNSLEWAMAEVLRNPHTMAKAKEELKDVTGKGKLVDEADISRLPYLQCIVKETLRLHPPVPLLIPRKTETKVTLDGYIVPKGTQVLVNVWAIGRDPSTWDNSLEFKPERFLNSELDVRGRDFELLPFGGGRRICPGRDPSTWDNSLEFKPERFLNSELDVRGRDFELLPFGGGRRICPGLPLAVRMLPVMLGSLLNNFDWDINNRIGLEELDMNEKFGITLQKAEPLCLGVGDGEPLDGDPCDGNGVFLLVHREVMDQAGDQQRGQENICLKSFLLIGCLPLIQALIQTTTSVSKTKNHAIKQPTEILHTYAVSPIEITEVLEAKMSDQAPHNEGPCGGSPFAHANCHHSSETTYFNKTMIEILLLGVGDGEPLDGDPCDGNGVFLLVHREVKDQGTSAFSHYLGVFGCAPFPQTFELLPNHCRPNFRDQHLMFKLRKITNKLSTRVMFISNGDPCYLSFIAAIQNLLNDHEELYPHLDINQFQNVHPKTMYAGALWYRTLESKKIRIHMSP</sequence>
<dbReference type="PRINTS" id="PR00385">
    <property type="entry name" value="P450"/>
</dbReference>
<dbReference type="GO" id="GO:0016705">
    <property type="term" value="F:oxidoreductase activity, acting on paired donors, with incorporation or reduction of molecular oxygen"/>
    <property type="evidence" value="ECO:0007669"/>
    <property type="project" value="InterPro"/>
</dbReference>
<dbReference type="AlphaFoldDB" id="A0A2U1QDJ4"/>
<dbReference type="Proteomes" id="UP000245207">
    <property type="component" value="Unassembled WGS sequence"/>
</dbReference>